<keyword evidence="2" id="KW-1185">Reference proteome</keyword>
<comment type="caution">
    <text evidence="1">The sequence shown here is derived from an EMBL/GenBank/DDBJ whole genome shotgun (WGS) entry which is preliminary data.</text>
</comment>
<name>A0A9D3WK29_9ROSI</name>
<proteinExistence type="predicted"/>
<organism evidence="1 2">
    <name type="scientific">Gossypium stocksii</name>
    <dbReference type="NCBI Taxonomy" id="47602"/>
    <lineage>
        <taxon>Eukaryota</taxon>
        <taxon>Viridiplantae</taxon>
        <taxon>Streptophyta</taxon>
        <taxon>Embryophyta</taxon>
        <taxon>Tracheophyta</taxon>
        <taxon>Spermatophyta</taxon>
        <taxon>Magnoliopsida</taxon>
        <taxon>eudicotyledons</taxon>
        <taxon>Gunneridae</taxon>
        <taxon>Pentapetalae</taxon>
        <taxon>rosids</taxon>
        <taxon>malvids</taxon>
        <taxon>Malvales</taxon>
        <taxon>Malvaceae</taxon>
        <taxon>Malvoideae</taxon>
        <taxon>Gossypium</taxon>
    </lineage>
</organism>
<evidence type="ECO:0000313" key="2">
    <source>
        <dbReference type="Proteomes" id="UP000828251"/>
    </source>
</evidence>
<dbReference type="EMBL" id="JAIQCV010000001">
    <property type="protein sequence ID" value="KAH1130554.1"/>
    <property type="molecule type" value="Genomic_DNA"/>
</dbReference>
<sequence length="79" mass="9096">MSSLLLSQDPLPSSNRVFQQITQEKHIHDITWVKEKKPKILGFAVRTKGCNKARGMKWLHVLTYMTVQISGSRNMGSRR</sequence>
<accession>A0A9D3WK29</accession>
<dbReference type="Proteomes" id="UP000828251">
    <property type="component" value="Unassembled WGS sequence"/>
</dbReference>
<dbReference type="AlphaFoldDB" id="A0A9D3WK29"/>
<gene>
    <name evidence="1" type="ORF">J1N35_001932</name>
</gene>
<reference evidence="1 2" key="1">
    <citation type="journal article" date="2021" name="Plant Biotechnol. J.">
        <title>Multi-omics assisted identification of the key and species-specific regulatory components of drought-tolerant mechanisms in Gossypium stocksii.</title>
        <authorList>
            <person name="Yu D."/>
            <person name="Ke L."/>
            <person name="Zhang D."/>
            <person name="Wu Y."/>
            <person name="Sun Y."/>
            <person name="Mei J."/>
            <person name="Sun J."/>
            <person name="Sun Y."/>
        </authorList>
    </citation>
    <scope>NUCLEOTIDE SEQUENCE [LARGE SCALE GENOMIC DNA]</scope>
    <source>
        <strain evidence="2">cv. E1</strain>
        <tissue evidence="1">Leaf</tissue>
    </source>
</reference>
<protein>
    <submittedName>
        <fullName evidence="1">Uncharacterized protein</fullName>
    </submittedName>
</protein>
<evidence type="ECO:0000313" key="1">
    <source>
        <dbReference type="EMBL" id="KAH1130554.1"/>
    </source>
</evidence>